<dbReference type="EMBL" id="DRTD01000060">
    <property type="protein sequence ID" value="HHE54294.1"/>
    <property type="molecule type" value="Genomic_DNA"/>
</dbReference>
<dbReference type="GO" id="GO:0016491">
    <property type="term" value="F:oxidoreductase activity"/>
    <property type="evidence" value="ECO:0007669"/>
    <property type="project" value="InterPro"/>
</dbReference>
<protein>
    <submittedName>
        <fullName evidence="2">Glutamate dehydrogenase</fullName>
    </submittedName>
</protein>
<accession>A0A7V5H1U9</accession>
<dbReference type="Proteomes" id="UP000886111">
    <property type="component" value="Unassembled WGS sequence"/>
</dbReference>
<dbReference type="InterPro" id="IPR006096">
    <property type="entry name" value="Glu/Leu/Phe/Val/Trp_DH_C"/>
</dbReference>
<proteinExistence type="predicted"/>
<gene>
    <name evidence="2" type="ORF">ENL21_00825</name>
</gene>
<dbReference type="Gene3D" id="3.40.50.720">
    <property type="entry name" value="NAD(P)-binding Rossmann-like Domain"/>
    <property type="match status" value="1"/>
</dbReference>
<dbReference type="SUPFAM" id="SSF51735">
    <property type="entry name" value="NAD(P)-binding Rossmann-fold domains"/>
    <property type="match status" value="1"/>
</dbReference>
<feature type="domain" description="Glutamate/phenylalanine/leucine/valine/L-tryptophan dehydrogenase C-terminal" evidence="1">
    <location>
        <begin position="1"/>
        <end position="67"/>
    </location>
</feature>
<comment type="caution">
    <text evidence="2">The sequence shown here is derived from an EMBL/GenBank/DDBJ whole genome shotgun (WGS) entry which is preliminary data.</text>
</comment>
<sequence length="69" mass="8216">TCSYFEQVQSNMNFYWPKEEVLEKLDNKMTSAFWSVTNLAEKRKLYMRDAAYIIAIERVAQACKDRGWV</sequence>
<name>A0A7V5H1U9_CALAY</name>
<evidence type="ECO:0000313" key="2">
    <source>
        <dbReference type="EMBL" id="HHE54294.1"/>
    </source>
</evidence>
<dbReference type="InterPro" id="IPR036291">
    <property type="entry name" value="NAD(P)-bd_dom_sf"/>
</dbReference>
<feature type="non-terminal residue" evidence="2">
    <location>
        <position position="1"/>
    </location>
</feature>
<dbReference type="GO" id="GO:0006520">
    <property type="term" value="P:amino acid metabolic process"/>
    <property type="evidence" value="ECO:0007669"/>
    <property type="project" value="InterPro"/>
</dbReference>
<evidence type="ECO:0000259" key="1">
    <source>
        <dbReference type="Pfam" id="PF00208"/>
    </source>
</evidence>
<organism evidence="2">
    <name type="scientific">Caldithrix abyssi</name>
    <dbReference type="NCBI Taxonomy" id="187145"/>
    <lineage>
        <taxon>Bacteria</taxon>
        <taxon>Pseudomonadati</taxon>
        <taxon>Calditrichota</taxon>
        <taxon>Calditrichia</taxon>
        <taxon>Calditrichales</taxon>
        <taxon>Calditrichaceae</taxon>
        <taxon>Caldithrix</taxon>
    </lineage>
</organism>
<dbReference type="AlphaFoldDB" id="A0A7V5H1U9"/>
<reference evidence="2" key="1">
    <citation type="journal article" date="2020" name="mSystems">
        <title>Genome- and Community-Level Interaction Insights into Carbon Utilization and Element Cycling Functions of Hydrothermarchaeota in Hydrothermal Sediment.</title>
        <authorList>
            <person name="Zhou Z."/>
            <person name="Liu Y."/>
            <person name="Xu W."/>
            <person name="Pan J."/>
            <person name="Luo Z.H."/>
            <person name="Li M."/>
        </authorList>
    </citation>
    <scope>NUCLEOTIDE SEQUENCE [LARGE SCALE GENOMIC DNA]</scope>
    <source>
        <strain evidence="2">HyVt-76</strain>
    </source>
</reference>
<dbReference type="Pfam" id="PF00208">
    <property type="entry name" value="ELFV_dehydrog"/>
    <property type="match status" value="1"/>
</dbReference>